<evidence type="ECO:0000313" key="2">
    <source>
        <dbReference type="EMBL" id="AYF26859.1"/>
    </source>
</evidence>
<protein>
    <recommendedName>
        <fullName evidence="1">Amidohydrolase-related domain-containing protein</fullName>
    </recommendedName>
</protein>
<organism evidence="2 3">
    <name type="scientific">Micromonospora tulbaghiae</name>
    <dbReference type="NCBI Taxonomy" id="479978"/>
    <lineage>
        <taxon>Bacteria</taxon>
        <taxon>Bacillati</taxon>
        <taxon>Actinomycetota</taxon>
        <taxon>Actinomycetes</taxon>
        <taxon>Micromonosporales</taxon>
        <taxon>Micromonosporaceae</taxon>
        <taxon>Micromonospora</taxon>
    </lineage>
</organism>
<dbReference type="SUPFAM" id="SSF51338">
    <property type="entry name" value="Composite domain of metallo-dependent hydrolases"/>
    <property type="match status" value="1"/>
</dbReference>
<gene>
    <name evidence="2" type="ORF">CSH63_05215</name>
</gene>
<evidence type="ECO:0000259" key="1">
    <source>
        <dbReference type="Pfam" id="PF01979"/>
    </source>
</evidence>
<evidence type="ECO:0000313" key="3">
    <source>
        <dbReference type="Proteomes" id="UP000267804"/>
    </source>
</evidence>
<dbReference type="InterPro" id="IPR006680">
    <property type="entry name" value="Amidohydro-rel"/>
</dbReference>
<dbReference type="InterPro" id="IPR051781">
    <property type="entry name" value="Metallo-dep_Hydrolase"/>
</dbReference>
<dbReference type="InterPro" id="IPR011059">
    <property type="entry name" value="Metal-dep_hydrolase_composite"/>
</dbReference>
<dbReference type="InterPro" id="IPR032466">
    <property type="entry name" value="Metal_Hydrolase"/>
</dbReference>
<dbReference type="CDD" id="cd01299">
    <property type="entry name" value="Met_dep_hydrolase_A"/>
    <property type="match status" value="1"/>
</dbReference>
<dbReference type="InterPro" id="IPR057744">
    <property type="entry name" value="OTAase-like"/>
</dbReference>
<dbReference type="Pfam" id="PF01979">
    <property type="entry name" value="Amidohydro_1"/>
    <property type="match status" value="1"/>
</dbReference>
<dbReference type="PANTHER" id="PTHR43135:SF3">
    <property type="entry name" value="ALPHA-D-RIBOSE 1-METHYLPHOSPHONATE 5-TRIPHOSPHATE DIPHOSPHATASE"/>
    <property type="match status" value="1"/>
</dbReference>
<name>A0A386WH91_9ACTN</name>
<feature type="domain" description="Amidohydrolase-related" evidence="1">
    <location>
        <begin position="75"/>
        <end position="427"/>
    </location>
</feature>
<dbReference type="Gene3D" id="2.30.40.10">
    <property type="entry name" value="Urease, subunit C, domain 1"/>
    <property type="match status" value="1"/>
</dbReference>
<dbReference type="GO" id="GO:0016810">
    <property type="term" value="F:hydrolase activity, acting on carbon-nitrogen (but not peptide) bonds"/>
    <property type="evidence" value="ECO:0007669"/>
    <property type="project" value="InterPro"/>
</dbReference>
<accession>A0A386WH91</accession>
<reference evidence="2 3" key="1">
    <citation type="submission" date="2017-10" db="EMBL/GenBank/DDBJ databases">
        <title>Integration of genomic and chemical information greatly accelerates assignment of the full stereostructure of myelolactone, a potent inhibitor of myeloma from a marine-derived Micromonospora.</title>
        <authorList>
            <person name="Kim M.C."/>
            <person name="Machado H."/>
            <person name="Jensen P.R."/>
            <person name="Fenical W."/>
        </authorList>
    </citation>
    <scope>NUCLEOTIDE SEQUENCE [LARGE SCALE GENOMIC DNA]</scope>
    <source>
        <strain evidence="2 3">CNY-010</strain>
    </source>
</reference>
<dbReference type="EMBL" id="CP024087">
    <property type="protein sequence ID" value="AYF26859.1"/>
    <property type="molecule type" value="Genomic_DNA"/>
</dbReference>
<dbReference type="Gene3D" id="3.20.20.140">
    <property type="entry name" value="Metal-dependent hydrolases"/>
    <property type="match status" value="1"/>
</dbReference>
<dbReference type="Proteomes" id="UP000267804">
    <property type="component" value="Chromosome"/>
</dbReference>
<dbReference type="SUPFAM" id="SSF51556">
    <property type="entry name" value="Metallo-dependent hydrolases"/>
    <property type="match status" value="1"/>
</dbReference>
<dbReference type="PANTHER" id="PTHR43135">
    <property type="entry name" value="ALPHA-D-RIBOSE 1-METHYLPHOSPHONATE 5-TRIPHOSPHATE DIPHOSPHATASE"/>
    <property type="match status" value="1"/>
</dbReference>
<sequence>MSTSSSPTRLAFITERRRFSLSTIALTNATVFDATGAEPVEGATVVVDGEVIVEVGVGGKVPRKADQVIDCGGRTLMPGLMDAHVHIGAIDVNILEQHRNYQTSHAALKMGRVLTRTLLQGYTTVRDAGGCDAGFRQAVNQGDILGPRLLVSNAALSMTGGHADWRRPTERGKAVECCSQVGMSAVVADGPEEIRKAVRENIRTGADQIKVMASGGAMSPADELDTIQYSPEELRMAVETATAAGKYVLAHAYSSAAIRNCVKAGVRSIEHGNLMDEKTAELLAAEGTYLVPTLSTYELLHRQGAEHGVAPEPLEKIRMAHEQGLRSLEYAYRSGVRIASGSDLLGPMFEHKHRELSLKAEIMPAAEVLIATTRVNAELFGLADRLGTIETGKLADLIIVDGHPWENIAVFAAPTAVPVVIKAGDLVKYELT</sequence>
<dbReference type="KEGG" id="mtua:CSH63_05215"/>
<dbReference type="AlphaFoldDB" id="A0A386WH91"/>
<proteinExistence type="predicted"/>